<accession>A0A1R2AZ06</accession>
<evidence type="ECO:0000256" key="1">
    <source>
        <dbReference type="PROSITE-ProRule" id="PRU00176"/>
    </source>
</evidence>
<dbReference type="InterPro" id="IPR039780">
    <property type="entry name" value="Mot2"/>
</dbReference>
<comment type="caution">
    <text evidence="6">The sequence shown here is derived from an EMBL/GenBank/DDBJ whole genome shotgun (WGS) entry which is preliminary data.</text>
</comment>
<dbReference type="PROSITE" id="PS50103">
    <property type="entry name" value="ZF_C3H1"/>
    <property type="match status" value="1"/>
</dbReference>
<keyword evidence="1" id="KW-0694">RNA-binding</keyword>
<dbReference type="GO" id="GO:0030014">
    <property type="term" value="C:CCR4-NOT complex"/>
    <property type="evidence" value="ECO:0007669"/>
    <property type="project" value="InterPro"/>
</dbReference>
<dbReference type="Proteomes" id="UP000187209">
    <property type="component" value="Unassembled WGS sequence"/>
</dbReference>
<gene>
    <name evidence="6" type="ORF">SteCoe_32514</name>
</gene>
<dbReference type="GO" id="GO:0016567">
    <property type="term" value="P:protein ubiquitination"/>
    <property type="evidence" value="ECO:0007669"/>
    <property type="project" value="TreeGrafter"/>
</dbReference>
<evidence type="ECO:0000259" key="5">
    <source>
        <dbReference type="PROSITE" id="PS50103"/>
    </source>
</evidence>
<dbReference type="SMART" id="SM00360">
    <property type="entry name" value="RRM"/>
    <property type="match status" value="1"/>
</dbReference>
<reference evidence="6 7" key="1">
    <citation type="submission" date="2016-11" db="EMBL/GenBank/DDBJ databases">
        <title>The macronuclear genome of Stentor coeruleus: a giant cell with tiny introns.</title>
        <authorList>
            <person name="Slabodnick M."/>
            <person name="Ruby J.G."/>
            <person name="Reiff S.B."/>
            <person name="Swart E.C."/>
            <person name="Gosai S."/>
            <person name="Prabakaran S."/>
            <person name="Witkowska E."/>
            <person name="Larue G.E."/>
            <person name="Fisher S."/>
            <person name="Freeman R.M."/>
            <person name="Gunawardena J."/>
            <person name="Chu W."/>
            <person name="Stover N.A."/>
            <person name="Gregory B.D."/>
            <person name="Nowacki M."/>
            <person name="Derisi J."/>
            <person name="Roy S.W."/>
            <person name="Marshall W.F."/>
            <person name="Sood P."/>
        </authorList>
    </citation>
    <scope>NUCLEOTIDE SEQUENCE [LARGE SCALE GENOMIC DNA]</scope>
    <source>
        <strain evidence="6">WM001</strain>
    </source>
</reference>
<keyword evidence="7" id="KW-1185">Reference proteome</keyword>
<evidence type="ECO:0000313" key="7">
    <source>
        <dbReference type="Proteomes" id="UP000187209"/>
    </source>
</evidence>
<dbReference type="InterPro" id="IPR034261">
    <property type="entry name" value="CNOT4_RRM"/>
</dbReference>
<feature type="compositionally biased region" description="Polar residues" evidence="3">
    <location>
        <begin position="7"/>
        <end position="23"/>
    </location>
</feature>
<dbReference type="AlphaFoldDB" id="A0A1R2AZ06"/>
<dbReference type="InterPro" id="IPR012677">
    <property type="entry name" value="Nucleotide-bd_a/b_plait_sf"/>
</dbReference>
<sequence>MRKISRKLSSIESVHSSASTDSDLSPIKPLDGSPHKRSSVLGQSELGNARIIQSKLVYVINLPESVANEETLKRKEYFGQYGIIVKCVVNKNSQHIAYQAYLTYSTDEEAAVCIKACNKFVLDGNELTLTFGTTKYCNYFLRNNPCPKTECLYLHEFAIQNNVVLREAMPHTKHLQPCNSLFDGIKVVINPPAGNMKLPIAKIIRDRACSEQIFESPGRSATNKNTFGRTGLFVSVNIGNSPFSTVNSATLQSNTSRFGFAVDGDETDVPGNYKALRKFSSPKDEIAEIPLPMYNDLHTLFFEEKWVNDVLEFKLGQEKVLVISKT</sequence>
<dbReference type="EMBL" id="MPUH01001169">
    <property type="protein sequence ID" value="OMJ69685.1"/>
    <property type="molecule type" value="Genomic_DNA"/>
</dbReference>
<protein>
    <recommendedName>
        <fullName evidence="8">RRM domain-containing protein</fullName>
    </recommendedName>
</protein>
<dbReference type="SUPFAM" id="SSF54928">
    <property type="entry name" value="RNA-binding domain, RBD"/>
    <property type="match status" value="1"/>
</dbReference>
<keyword evidence="2" id="KW-0479">Metal-binding</keyword>
<proteinExistence type="predicted"/>
<dbReference type="GO" id="GO:0008270">
    <property type="term" value="F:zinc ion binding"/>
    <property type="evidence" value="ECO:0007669"/>
    <property type="project" value="UniProtKB-KW"/>
</dbReference>
<dbReference type="GO" id="GO:0004842">
    <property type="term" value="F:ubiquitin-protein transferase activity"/>
    <property type="evidence" value="ECO:0007669"/>
    <property type="project" value="InterPro"/>
</dbReference>
<feature type="zinc finger region" description="C3H1-type" evidence="2">
    <location>
        <begin position="131"/>
        <end position="158"/>
    </location>
</feature>
<organism evidence="6 7">
    <name type="scientific">Stentor coeruleus</name>
    <dbReference type="NCBI Taxonomy" id="5963"/>
    <lineage>
        <taxon>Eukaryota</taxon>
        <taxon>Sar</taxon>
        <taxon>Alveolata</taxon>
        <taxon>Ciliophora</taxon>
        <taxon>Postciliodesmatophora</taxon>
        <taxon>Heterotrichea</taxon>
        <taxon>Heterotrichida</taxon>
        <taxon>Stentoridae</taxon>
        <taxon>Stentor</taxon>
    </lineage>
</organism>
<dbReference type="PROSITE" id="PS50102">
    <property type="entry name" value="RRM"/>
    <property type="match status" value="1"/>
</dbReference>
<dbReference type="PANTHER" id="PTHR12603">
    <property type="entry name" value="CCR4-NOT TRANSCRIPTION COMPLEX RELATED"/>
    <property type="match status" value="1"/>
</dbReference>
<dbReference type="CDD" id="cd12438">
    <property type="entry name" value="RRM_CNOT4"/>
    <property type="match status" value="1"/>
</dbReference>
<feature type="domain" description="RRM" evidence="4">
    <location>
        <begin position="55"/>
        <end position="134"/>
    </location>
</feature>
<dbReference type="OrthoDB" id="1923159at2759"/>
<dbReference type="InterPro" id="IPR000571">
    <property type="entry name" value="Znf_CCCH"/>
</dbReference>
<dbReference type="SMART" id="SM00361">
    <property type="entry name" value="RRM_1"/>
    <property type="match status" value="1"/>
</dbReference>
<dbReference type="Pfam" id="PF00076">
    <property type="entry name" value="RRM_1"/>
    <property type="match status" value="1"/>
</dbReference>
<evidence type="ECO:0008006" key="8">
    <source>
        <dbReference type="Google" id="ProtNLM"/>
    </source>
</evidence>
<name>A0A1R2AZ06_9CILI</name>
<dbReference type="GO" id="GO:0003723">
    <property type="term" value="F:RNA binding"/>
    <property type="evidence" value="ECO:0007669"/>
    <property type="project" value="UniProtKB-UniRule"/>
</dbReference>
<dbReference type="InterPro" id="IPR035979">
    <property type="entry name" value="RBD_domain_sf"/>
</dbReference>
<dbReference type="InterPro" id="IPR000504">
    <property type="entry name" value="RRM_dom"/>
</dbReference>
<keyword evidence="2" id="KW-0863">Zinc-finger</keyword>
<feature type="domain" description="C3H1-type" evidence="5">
    <location>
        <begin position="131"/>
        <end position="158"/>
    </location>
</feature>
<dbReference type="Gene3D" id="3.30.70.330">
    <property type="match status" value="1"/>
</dbReference>
<dbReference type="PANTHER" id="PTHR12603:SF0">
    <property type="entry name" value="CCR4-NOT TRANSCRIPTION COMPLEX SUBUNIT 4"/>
    <property type="match status" value="1"/>
</dbReference>
<feature type="region of interest" description="Disordered" evidence="3">
    <location>
        <begin position="1"/>
        <end position="39"/>
    </location>
</feature>
<evidence type="ECO:0000313" key="6">
    <source>
        <dbReference type="EMBL" id="OMJ69685.1"/>
    </source>
</evidence>
<evidence type="ECO:0000256" key="2">
    <source>
        <dbReference type="PROSITE-ProRule" id="PRU00723"/>
    </source>
</evidence>
<evidence type="ECO:0000259" key="4">
    <source>
        <dbReference type="PROSITE" id="PS50102"/>
    </source>
</evidence>
<evidence type="ECO:0000256" key="3">
    <source>
        <dbReference type="SAM" id="MobiDB-lite"/>
    </source>
</evidence>
<keyword evidence="2" id="KW-0862">Zinc</keyword>
<dbReference type="InterPro" id="IPR003954">
    <property type="entry name" value="RRM_euk-type"/>
</dbReference>